<dbReference type="WBParaSite" id="JU765_v2.g16669.t1">
    <property type="protein sequence ID" value="JU765_v2.g16669.t1"/>
    <property type="gene ID" value="JU765_v2.g16669"/>
</dbReference>
<dbReference type="Proteomes" id="UP000887576">
    <property type="component" value="Unplaced"/>
</dbReference>
<proteinExistence type="predicted"/>
<name>A0AC34QIR8_9BILA</name>
<protein>
    <submittedName>
        <fullName evidence="2">DNA replication complex GINS protein PSF3</fullName>
    </submittedName>
</protein>
<reference evidence="2" key="1">
    <citation type="submission" date="2022-11" db="UniProtKB">
        <authorList>
            <consortium name="WormBaseParasite"/>
        </authorList>
    </citation>
    <scope>IDENTIFICATION</scope>
</reference>
<sequence length="194" mass="22224">MVDYNTIIEVDKDYYNLDDIMATKTNIGCTYGQETPPEIFKIIGQKPPEQILAKGYKTDTPIWMAEMLCTKNVFHVQPQVHRSYVESRRNGLKAKPEVANLEDLSLHYYLLGKHVAKLISGDEGRSIAQCLLHVFMKRSGHIFKLSIDPSMKPMKCDSVEKKLFSIAQISEARTTVWFHRTDRKGLKRKFSAAT</sequence>
<organism evidence="1 2">
    <name type="scientific">Panagrolaimus sp. JU765</name>
    <dbReference type="NCBI Taxonomy" id="591449"/>
    <lineage>
        <taxon>Eukaryota</taxon>
        <taxon>Metazoa</taxon>
        <taxon>Ecdysozoa</taxon>
        <taxon>Nematoda</taxon>
        <taxon>Chromadorea</taxon>
        <taxon>Rhabditida</taxon>
        <taxon>Tylenchina</taxon>
        <taxon>Panagrolaimomorpha</taxon>
        <taxon>Panagrolaimoidea</taxon>
        <taxon>Panagrolaimidae</taxon>
        <taxon>Panagrolaimus</taxon>
    </lineage>
</organism>
<evidence type="ECO:0000313" key="2">
    <source>
        <dbReference type="WBParaSite" id="JU765_v2.g16669.t1"/>
    </source>
</evidence>
<accession>A0AC34QIR8</accession>
<evidence type="ECO:0000313" key="1">
    <source>
        <dbReference type="Proteomes" id="UP000887576"/>
    </source>
</evidence>